<dbReference type="InterPro" id="IPR006598">
    <property type="entry name" value="CAP10"/>
</dbReference>
<dbReference type="Pfam" id="PF05686">
    <property type="entry name" value="Glyco_transf_90"/>
    <property type="match status" value="1"/>
</dbReference>
<dbReference type="EMBL" id="JAYKXN010000004">
    <property type="protein sequence ID" value="KAK7294679.1"/>
    <property type="molecule type" value="Genomic_DNA"/>
</dbReference>
<dbReference type="PANTHER" id="PTHR12203">
    <property type="entry name" value="KDEL LYS-ASP-GLU-LEU CONTAINING - RELATED"/>
    <property type="match status" value="1"/>
</dbReference>
<organism evidence="2 3">
    <name type="scientific">Clitoria ternatea</name>
    <name type="common">Butterfly pea</name>
    <dbReference type="NCBI Taxonomy" id="43366"/>
    <lineage>
        <taxon>Eukaryota</taxon>
        <taxon>Viridiplantae</taxon>
        <taxon>Streptophyta</taxon>
        <taxon>Embryophyta</taxon>
        <taxon>Tracheophyta</taxon>
        <taxon>Spermatophyta</taxon>
        <taxon>Magnoliopsida</taxon>
        <taxon>eudicotyledons</taxon>
        <taxon>Gunneridae</taxon>
        <taxon>Pentapetalae</taxon>
        <taxon>rosids</taxon>
        <taxon>fabids</taxon>
        <taxon>Fabales</taxon>
        <taxon>Fabaceae</taxon>
        <taxon>Papilionoideae</taxon>
        <taxon>50 kb inversion clade</taxon>
        <taxon>NPAAA clade</taxon>
        <taxon>indigoferoid/millettioid clade</taxon>
        <taxon>Phaseoleae</taxon>
        <taxon>Clitoria</taxon>
    </lineage>
</organism>
<dbReference type="Proteomes" id="UP001359559">
    <property type="component" value="Unassembled WGS sequence"/>
</dbReference>
<dbReference type="InterPro" id="IPR051091">
    <property type="entry name" value="O-Glucosyltr/Glycosyltrsf_90"/>
</dbReference>
<gene>
    <name evidence="2" type="ORF">RJT34_17569</name>
</gene>
<name>A0AAN9PEN1_CLITE</name>
<accession>A0AAN9PEN1</accession>
<reference evidence="2 3" key="1">
    <citation type="submission" date="2024-01" db="EMBL/GenBank/DDBJ databases">
        <title>The genomes of 5 underutilized Papilionoideae crops provide insights into root nodulation and disease resistance.</title>
        <authorList>
            <person name="Yuan L."/>
        </authorList>
    </citation>
    <scope>NUCLEOTIDE SEQUENCE [LARGE SCALE GENOMIC DNA]</scope>
    <source>
        <strain evidence="2">LY-2023</strain>
        <tissue evidence="2">Leaf</tissue>
    </source>
</reference>
<proteinExistence type="predicted"/>
<protein>
    <recommendedName>
        <fullName evidence="1">Glycosyl transferase CAP10 domain-containing protein</fullName>
    </recommendedName>
</protein>
<keyword evidence="3" id="KW-1185">Reference proteome</keyword>
<sequence length="118" mass="13275">MISLQEVWYLGNTIGPSEAPTKACAAEQIGKAGTRFIYENLKMNFVYDYMLHVLTEYAKLLRFKPTIPAGAVEVCSENMACPMYGIWRQYLVDSMVKSPSATPLCTMSSPYDEEEAEE</sequence>
<dbReference type="AlphaFoldDB" id="A0AAN9PEN1"/>
<feature type="domain" description="Glycosyl transferase CAP10" evidence="1">
    <location>
        <begin position="25"/>
        <end position="117"/>
    </location>
</feature>
<dbReference type="PANTHER" id="PTHR12203:SF85">
    <property type="entry name" value="GLYCOSYLTRANSFERASE FAMILY 90 PROTEIN"/>
    <property type="match status" value="1"/>
</dbReference>
<evidence type="ECO:0000313" key="2">
    <source>
        <dbReference type="EMBL" id="KAK7294679.1"/>
    </source>
</evidence>
<evidence type="ECO:0000259" key="1">
    <source>
        <dbReference type="Pfam" id="PF05686"/>
    </source>
</evidence>
<comment type="caution">
    <text evidence="2">The sequence shown here is derived from an EMBL/GenBank/DDBJ whole genome shotgun (WGS) entry which is preliminary data.</text>
</comment>
<evidence type="ECO:0000313" key="3">
    <source>
        <dbReference type="Proteomes" id="UP001359559"/>
    </source>
</evidence>